<reference evidence="2" key="1">
    <citation type="submission" date="2022-11" db="UniProtKB">
        <authorList>
            <consortium name="WormBaseParasite"/>
        </authorList>
    </citation>
    <scope>IDENTIFICATION</scope>
</reference>
<proteinExistence type="predicted"/>
<dbReference type="WBParaSite" id="nRc.2.0.1.t23856-RA">
    <property type="protein sequence ID" value="nRc.2.0.1.t23856-RA"/>
    <property type="gene ID" value="nRc.2.0.1.g23856"/>
</dbReference>
<protein>
    <submittedName>
        <fullName evidence="2">Uncharacterized protein</fullName>
    </submittedName>
</protein>
<evidence type="ECO:0000313" key="1">
    <source>
        <dbReference type="Proteomes" id="UP000887565"/>
    </source>
</evidence>
<dbReference type="AlphaFoldDB" id="A0A915JE33"/>
<evidence type="ECO:0000313" key="2">
    <source>
        <dbReference type="WBParaSite" id="nRc.2.0.1.t23856-RA"/>
    </source>
</evidence>
<keyword evidence="1" id="KW-1185">Reference proteome</keyword>
<name>A0A915JE33_ROMCU</name>
<dbReference type="Proteomes" id="UP000887565">
    <property type="component" value="Unplaced"/>
</dbReference>
<accession>A0A915JE33</accession>
<sequence length="19" mass="2232">MCFCVLGSGLRFSEYRFIC</sequence>
<organism evidence="1 2">
    <name type="scientific">Romanomermis culicivorax</name>
    <name type="common">Nematode worm</name>
    <dbReference type="NCBI Taxonomy" id="13658"/>
    <lineage>
        <taxon>Eukaryota</taxon>
        <taxon>Metazoa</taxon>
        <taxon>Ecdysozoa</taxon>
        <taxon>Nematoda</taxon>
        <taxon>Enoplea</taxon>
        <taxon>Dorylaimia</taxon>
        <taxon>Mermithida</taxon>
        <taxon>Mermithoidea</taxon>
        <taxon>Mermithidae</taxon>
        <taxon>Romanomermis</taxon>
    </lineage>
</organism>